<evidence type="ECO:0000313" key="1">
    <source>
        <dbReference type="EnsemblPlants" id="cds.evm.model.09.903"/>
    </source>
</evidence>
<dbReference type="AlphaFoldDB" id="A0A803QHR1"/>
<dbReference type="EnsemblPlants" id="evm.model.09.903">
    <property type="protein sequence ID" value="cds.evm.model.09.903"/>
    <property type="gene ID" value="evm.TU.09.903"/>
</dbReference>
<dbReference type="EMBL" id="UZAU01000740">
    <property type="status" value="NOT_ANNOTATED_CDS"/>
    <property type="molecule type" value="Genomic_DNA"/>
</dbReference>
<accession>A0A803QHR1</accession>
<protein>
    <submittedName>
        <fullName evidence="1">Uncharacterized protein</fullName>
    </submittedName>
</protein>
<keyword evidence="2" id="KW-1185">Reference proteome</keyword>
<organism evidence="1 2">
    <name type="scientific">Cannabis sativa</name>
    <name type="common">Hemp</name>
    <name type="synonym">Marijuana</name>
    <dbReference type="NCBI Taxonomy" id="3483"/>
    <lineage>
        <taxon>Eukaryota</taxon>
        <taxon>Viridiplantae</taxon>
        <taxon>Streptophyta</taxon>
        <taxon>Embryophyta</taxon>
        <taxon>Tracheophyta</taxon>
        <taxon>Spermatophyta</taxon>
        <taxon>Magnoliopsida</taxon>
        <taxon>eudicotyledons</taxon>
        <taxon>Gunneridae</taxon>
        <taxon>Pentapetalae</taxon>
        <taxon>rosids</taxon>
        <taxon>fabids</taxon>
        <taxon>Rosales</taxon>
        <taxon>Cannabaceae</taxon>
        <taxon>Cannabis</taxon>
    </lineage>
</organism>
<dbReference type="Gramene" id="evm.model.09.903">
    <property type="protein sequence ID" value="cds.evm.model.09.903"/>
    <property type="gene ID" value="evm.TU.09.903"/>
</dbReference>
<evidence type="ECO:0000313" key="2">
    <source>
        <dbReference type="Proteomes" id="UP000596661"/>
    </source>
</evidence>
<reference evidence="1" key="1">
    <citation type="submission" date="2018-11" db="EMBL/GenBank/DDBJ databases">
        <authorList>
            <person name="Grassa J C."/>
        </authorList>
    </citation>
    <scope>NUCLEOTIDE SEQUENCE [LARGE SCALE GENOMIC DNA]</scope>
</reference>
<name>A0A803QHR1_CANSA</name>
<sequence length="338" mass="38407">MLAGLVLFRGWPSIGPTRSGRPALLRKLVFHFMSCLSVEINKLEVPTPEEIKYFYGVNPQPMRTNCKNIGFYKLESGMGQSQASKEVMEIIALNLAKVIIEATKDDKLMEANWALRHSNPLMEEEDIFEQFATAYPDKGAFGANTSERDHLKYLMKDYIDRENKIVRSLSNPESSLDTIRVDPFVTMSFCDFREYEIPPLMKAPPKVPSYQAPIRTEKALVAIGEVSRELVVSRSGKTQVRQMEHQALMEASLAFVAEGATQDNVETTIVLDESLDGPVFPKKGVLVTIKCWNLSPQSEREAKKARFASDRQRSLGEMKTFVDPLLLRNQLYRLQYHH</sequence>
<proteinExistence type="predicted"/>
<dbReference type="Proteomes" id="UP000596661">
    <property type="component" value="Chromosome 9"/>
</dbReference>
<reference evidence="1" key="2">
    <citation type="submission" date="2021-03" db="UniProtKB">
        <authorList>
            <consortium name="EnsemblPlants"/>
        </authorList>
    </citation>
    <scope>IDENTIFICATION</scope>
</reference>